<dbReference type="Pfam" id="PF18863">
    <property type="entry name" value="AbiJ_NTD4"/>
    <property type="match status" value="1"/>
</dbReference>
<dbReference type="InterPro" id="IPR049503">
    <property type="entry name" value="AbiJ_NTD4"/>
</dbReference>
<evidence type="ECO:0000259" key="1">
    <source>
        <dbReference type="Pfam" id="PF18863"/>
    </source>
</evidence>
<organism evidence="2 3">
    <name type="scientific">Candidatus Opimibacter skivensis</name>
    <dbReference type="NCBI Taxonomy" id="2982028"/>
    <lineage>
        <taxon>Bacteria</taxon>
        <taxon>Pseudomonadati</taxon>
        <taxon>Bacteroidota</taxon>
        <taxon>Saprospiria</taxon>
        <taxon>Saprospirales</taxon>
        <taxon>Saprospiraceae</taxon>
        <taxon>Candidatus Opimibacter</taxon>
    </lineage>
</organism>
<dbReference type="Proteomes" id="UP000808337">
    <property type="component" value="Unassembled WGS sequence"/>
</dbReference>
<proteinExistence type="predicted"/>
<evidence type="ECO:0000313" key="3">
    <source>
        <dbReference type="Proteomes" id="UP000808337"/>
    </source>
</evidence>
<protein>
    <recommendedName>
        <fullName evidence="1">HEPN AbiJ-N-terminal domain-containing protein</fullName>
    </recommendedName>
</protein>
<gene>
    <name evidence="2" type="ORF">IPP15_23095</name>
</gene>
<accession>A0A9D7SXS4</accession>
<name>A0A9D7SXS4_9BACT</name>
<evidence type="ECO:0000313" key="2">
    <source>
        <dbReference type="EMBL" id="MBK9985203.1"/>
    </source>
</evidence>
<comment type="caution">
    <text evidence="2">The sequence shown here is derived from an EMBL/GenBank/DDBJ whole genome shotgun (WGS) entry which is preliminary data.</text>
</comment>
<dbReference type="AlphaFoldDB" id="A0A9D7SXS4"/>
<dbReference type="EMBL" id="JADKGY010000033">
    <property type="protein sequence ID" value="MBK9985203.1"/>
    <property type="molecule type" value="Genomic_DNA"/>
</dbReference>
<sequence>MKRFSERIGKKQFRSIVQKEEIDEILKNYLWNGLLNFIFNKFQEKYWRDVGSTQRKFGQQLWMHFFNQRMDEFPNNGMELFVKLKNFFFQCQWFEIYDLIEFTITKYEPEKYENDNSVEQLIAYTNYTLKRELSAYRIVNYTVTEITSAEEITSIEESLQIDDKYNPVKEHLRRALELYSDRKNPDYRNSIKEAISSIESLCSIITGNSKSTLGQALKEIEKSNALHPALKLAFSNLYGYTSDADGIRHKLLDEDLIKQEDAKFMLVSCSAFVNYLIEKESNKPVSDGHSDQAS</sequence>
<reference evidence="2 3" key="1">
    <citation type="submission" date="2020-10" db="EMBL/GenBank/DDBJ databases">
        <title>Connecting structure to function with the recovery of over 1000 high-quality activated sludge metagenome-assembled genomes encoding full-length rRNA genes using long-read sequencing.</title>
        <authorList>
            <person name="Singleton C.M."/>
            <person name="Petriglieri F."/>
            <person name="Kristensen J.M."/>
            <person name="Kirkegaard R.H."/>
            <person name="Michaelsen T.Y."/>
            <person name="Andersen M.H."/>
            <person name="Karst S.M."/>
            <person name="Dueholm M.S."/>
            <person name="Nielsen P.H."/>
            <person name="Albertsen M."/>
        </authorList>
    </citation>
    <scope>NUCLEOTIDE SEQUENCE [LARGE SCALE GENOMIC DNA]</scope>
    <source>
        <strain evidence="2">Ribe_18-Q3-R11-54_MAXAC.273</strain>
    </source>
</reference>
<feature type="domain" description="HEPN AbiJ-N-terminal" evidence="1">
    <location>
        <begin position="3"/>
        <end position="159"/>
    </location>
</feature>